<feature type="transmembrane region" description="Helical" evidence="15">
    <location>
        <begin position="6"/>
        <end position="28"/>
    </location>
</feature>
<proteinExistence type="inferred from homology"/>
<accession>A0A9P3GKK8</accession>
<evidence type="ECO:0000256" key="6">
    <source>
        <dbReference type="ARBA" id="ARBA00022692"/>
    </source>
</evidence>
<evidence type="ECO:0000256" key="14">
    <source>
        <dbReference type="RuleBase" id="RU000461"/>
    </source>
</evidence>
<comment type="similarity">
    <text evidence="4 14">Belongs to the cytochrome P450 family.</text>
</comment>
<evidence type="ECO:0000256" key="7">
    <source>
        <dbReference type="ARBA" id="ARBA00022723"/>
    </source>
</evidence>
<keyword evidence="6 15" id="KW-0812">Transmembrane</keyword>
<dbReference type="PANTHER" id="PTHR46300">
    <property type="entry name" value="P450, PUTATIVE (EUROFUNG)-RELATED-RELATED"/>
    <property type="match status" value="1"/>
</dbReference>
<evidence type="ECO:0000313" key="17">
    <source>
        <dbReference type="Proteomes" id="UP000703269"/>
    </source>
</evidence>
<protein>
    <submittedName>
        <fullName evidence="16">Cytochrome P450</fullName>
    </submittedName>
</protein>
<keyword evidence="11 14" id="KW-0503">Monooxygenase</keyword>
<dbReference type="Proteomes" id="UP000703269">
    <property type="component" value="Unassembled WGS sequence"/>
</dbReference>
<comment type="cofactor">
    <cofactor evidence="1 13">
        <name>heme</name>
        <dbReference type="ChEBI" id="CHEBI:30413"/>
    </cofactor>
</comment>
<keyword evidence="17" id="KW-1185">Reference proteome</keyword>
<dbReference type="InterPro" id="IPR002401">
    <property type="entry name" value="Cyt_P450_E_grp-I"/>
</dbReference>
<dbReference type="InterPro" id="IPR050364">
    <property type="entry name" value="Cytochrome_P450_fung"/>
</dbReference>
<dbReference type="GO" id="GO:0020037">
    <property type="term" value="F:heme binding"/>
    <property type="evidence" value="ECO:0007669"/>
    <property type="project" value="InterPro"/>
</dbReference>
<dbReference type="GO" id="GO:0004497">
    <property type="term" value="F:monooxygenase activity"/>
    <property type="evidence" value="ECO:0007669"/>
    <property type="project" value="UniProtKB-KW"/>
</dbReference>
<evidence type="ECO:0000256" key="11">
    <source>
        <dbReference type="ARBA" id="ARBA00023033"/>
    </source>
</evidence>
<dbReference type="InterPro" id="IPR036396">
    <property type="entry name" value="Cyt_P450_sf"/>
</dbReference>
<keyword evidence="7 13" id="KW-0479">Metal-binding</keyword>
<dbReference type="CDD" id="cd11065">
    <property type="entry name" value="CYP64-like"/>
    <property type="match status" value="1"/>
</dbReference>
<evidence type="ECO:0000256" key="3">
    <source>
        <dbReference type="ARBA" id="ARBA00005179"/>
    </source>
</evidence>
<dbReference type="GO" id="GO:0005506">
    <property type="term" value="F:iron ion binding"/>
    <property type="evidence" value="ECO:0007669"/>
    <property type="project" value="InterPro"/>
</dbReference>
<dbReference type="GO" id="GO:0016705">
    <property type="term" value="F:oxidoreductase activity, acting on paired donors, with incorporation or reduction of molecular oxygen"/>
    <property type="evidence" value="ECO:0007669"/>
    <property type="project" value="InterPro"/>
</dbReference>
<comment type="pathway">
    <text evidence="3">Secondary metabolite biosynthesis.</text>
</comment>
<dbReference type="SUPFAM" id="SSF48264">
    <property type="entry name" value="Cytochrome P450"/>
    <property type="match status" value="1"/>
</dbReference>
<evidence type="ECO:0000256" key="1">
    <source>
        <dbReference type="ARBA" id="ARBA00001971"/>
    </source>
</evidence>
<evidence type="ECO:0000313" key="16">
    <source>
        <dbReference type="EMBL" id="GJE96481.1"/>
    </source>
</evidence>
<evidence type="ECO:0000256" key="9">
    <source>
        <dbReference type="ARBA" id="ARBA00023002"/>
    </source>
</evidence>
<keyword evidence="5 13" id="KW-0349">Heme</keyword>
<keyword evidence="12 15" id="KW-0472">Membrane</keyword>
<dbReference type="InterPro" id="IPR001128">
    <property type="entry name" value="Cyt_P450"/>
</dbReference>
<evidence type="ECO:0000256" key="8">
    <source>
        <dbReference type="ARBA" id="ARBA00022989"/>
    </source>
</evidence>
<dbReference type="Pfam" id="PF00067">
    <property type="entry name" value="p450"/>
    <property type="match status" value="1"/>
</dbReference>
<keyword evidence="10 13" id="KW-0408">Iron</keyword>
<dbReference type="InterPro" id="IPR017972">
    <property type="entry name" value="Cyt_P450_CS"/>
</dbReference>
<dbReference type="PANTHER" id="PTHR46300:SF7">
    <property type="entry name" value="P450, PUTATIVE (EUROFUNG)-RELATED"/>
    <property type="match status" value="1"/>
</dbReference>
<keyword evidence="8 15" id="KW-1133">Transmembrane helix</keyword>
<sequence>MDRSPLHHVPLPSLLVGIVLTCLLAVLFRPRRRYPPGPKGLPVIGNIFDMPRKHAWVENRDIALDYGSDVIHYEVLGTHFVVLNSAASVQDLLEKRSSVYSDRHETVMINELTGWGRAIPFMQHNDEWREHRKLIQQDFRPTRASQYNPQQTKAVRRLLLSLLDSPHYFEEHLRFMANATILDVLYALDVDPDDPLITTVDEALGALMKISSSVFIVDIFPVLARLPSWLPGAGFKRQAARWKTFVEAMFDQPYARYKESTLTEASRPCFAANLLPTFDAAADSAGREEVFKTLAGTAFVGTSDTIPATLSAFVLAMTIFPEAQVAAQEELDKLLDMKRLPEIQDREALPQVTAIVYEALRWHPAGPMVLPHRLTTDDEYRGYHLPAGTVVFGNAWAILHDEHAYPNPEQFNPARWLTAAGTLRADMPCPTAGFGFGRRICPGRHFALDVLWLAIAHVLAVLRVERARDADGNEVVPQARFTPWLISTPEPFQCEFRPRFEGAEILIRSGAASD</sequence>
<reference evidence="16 17" key="1">
    <citation type="submission" date="2021-08" db="EMBL/GenBank/DDBJ databases">
        <title>Draft Genome Sequence of Phanerochaete sordida strain YK-624.</title>
        <authorList>
            <person name="Mori T."/>
            <person name="Dohra H."/>
            <person name="Suzuki T."/>
            <person name="Kawagishi H."/>
            <person name="Hirai H."/>
        </authorList>
    </citation>
    <scope>NUCLEOTIDE SEQUENCE [LARGE SCALE GENOMIC DNA]</scope>
    <source>
        <strain evidence="16 17">YK-624</strain>
    </source>
</reference>
<comment type="caution">
    <text evidence="16">The sequence shown here is derived from an EMBL/GenBank/DDBJ whole genome shotgun (WGS) entry which is preliminary data.</text>
</comment>
<dbReference type="AlphaFoldDB" id="A0A9P3GKK8"/>
<comment type="subcellular location">
    <subcellularLocation>
        <location evidence="2">Membrane</location>
        <topology evidence="2">Single-pass membrane protein</topology>
    </subcellularLocation>
</comment>
<dbReference type="GO" id="GO:0016020">
    <property type="term" value="C:membrane"/>
    <property type="evidence" value="ECO:0007669"/>
    <property type="project" value="UniProtKB-SubCell"/>
</dbReference>
<dbReference type="OrthoDB" id="2789670at2759"/>
<evidence type="ECO:0000256" key="5">
    <source>
        <dbReference type="ARBA" id="ARBA00022617"/>
    </source>
</evidence>
<evidence type="ECO:0000256" key="13">
    <source>
        <dbReference type="PIRSR" id="PIRSR602401-1"/>
    </source>
</evidence>
<evidence type="ECO:0000256" key="15">
    <source>
        <dbReference type="SAM" id="Phobius"/>
    </source>
</evidence>
<evidence type="ECO:0000256" key="2">
    <source>
        <dbReference type="ARBA" id="ARBA00004167"/>
    </source>
</evidence>
<organism evidence="16 17">
    <name type="scientific">Phanerochaete sordida</name>
    <dbReference type="NCBI Taxonomy" id="48140"/>
    <lineage>
        <taxon>Eukaryota</taxon>
        <taxon>Fungi</taxon>
        <taxon>Dikarya</taxon>
        <taxon>Basidiomycota</taxon>
        <taxon>Agaricomycotina</taxon>
        <taxon>Agaricomycetes</taxon>
        <taxon>Polyporales</taxon>
        <taxon>Phanerochaetaceae</taxon>
        <taxon>Phanerochaete</taxon>
    </lineage>
</organism>
<evidence type="ECO:0000256" key="10">
    <source>
        <dbReference type="ARBA" id="ARBA00023004"/>
    </source>
</evidence>
<evidence type="ECO:0000256" key="12">
    <source>
        <dbReference type="ARBA" id="ARBA00023136"/>
    </source>
</evidence>
<dbReference type="PRINTS" id="PR00463">
    <property type="entry name" value="EP450I"/>
</dbReference>
<dbReference type="Gene3D" id="1.10.630.10">
    <property type="entry name" value="Cytochrome P450"/>
    <property type="match status" value="1"/>
</dbReference>
<dbReference type="PROSITE" id="PS00086">
    <property type="entry name" value="CYTOCHROME_P450"/>
    <property type="match status" value="1"/>
</dbReference>
<dbReference type="PRINTS" id="PR00385">
    <property type="entry name" value="P450"/>
</dbReference>
<keyword evidence="9 14" id="KW-0560">Oxidoreductase</keyword>
<gene>
    <name evidence="16" type="ORF">PsYK624_126780</name>
</gene>
<evidence type="ECO:0000256" key="4">
    <source>
        <dbReference type="ARBA" id="ARBA00010617"/>
    </source>
</evidence>
<name>A0A9P3GKK8_9APHY</name>
<feature type="binding site" description="axial binding residue" evidence="13">
    <location>
        <position position="441"/>
    </location>
    <ligand>
        <name>heme</name>
        <dbReference type="ChEBI" id="CHEBI:30413"/>
    </ligand>
    <ligandPart>
        <name>Fe</name>
        <dbReference type="ChEBI" id="CHEBI:18248"/>
    </ligandPart>
</feature>
<dbReference type="EMBL" id="BPQB01000060">
    <property type="protein sequence ID" value="GJE96481.1"/>
    <property type="molecule type" value="Genomic_DNA"/>
</dbReference>